<name>A0A2P8A4E2_9PEZI</name>
<dbReference type="GO" id="GO:0016787">
    <property type="term" value="F:hydrolase activity"/>
    <property type="evidence" value="ECO:0007669"/>
    <property type="project" value="UniProtKB-KW"/>
</dbReference>
<feature type="domain" description="Carboxylesterase type B" evidence="4">
    <location>
        <begin position="17"/>
        <end position="226"/>
    </location>
</feature>
<dbReference type="InterPro" id="IPR002018">
    <property type="entry name" value="CarbesteraseB"/>
</dbReference>
<evidence type="ECO:0000259" key="4">
    <source>
        <dbReference type="Pfam" id="PF00135"/>
    </source>
</evidence>
<accession>A0A2P8A4E2</accession>
<evidence type="ECO:0000313" key="5">
    <source>
        <dbReference type="EMBL" id="PSK55309.1"/>
    </source>
</evidence>
<dbReference type="InterPro" id="IPR019826">
    <property type="entry name" value="Carboxylesterase_B_AS"/>
</dbReference>
<dbReference type="EC" id="3.1.1.-" evidence="3"/>
<organism evidence="5 6">
    <name type="scientific">Elsinoe australis</name>
    <dbReference type="NCBI Taxonomy" id="40998"/>
    <lineage>
        <taxon>Eukaryota</taxon>
        <taxon>Fungi</taxon>
        <taxon>Dikarya</taxon>
        <taxon>Ascomycota</taxon>
        <taxon>Pezizomycotina</taxon>
        <taxon>Dothideomycetes</taxon>
        <taxon>Dothideomycetidae</taxon>
        <taxon>Myriangiales</taxon>
        <taxon>Elsinoaceae</taxon>
        <taxon>Elsinoe</taxon>
    </lineage>
</organism>
<evidence type="ECO:0000256" key="1">
    <source>
        <dbReference type="ARBA" id="ARBA00005964"/>
    </source>
</evidence>
<feature type="domain" description="Carboxylesterase type B" evidence="4">
    <location>
        <begin position="327"/>
        <end position="431"/>
    </location>
</feature>
<dbReference type="SUPFAM" id="SSF53474">
    <property type="entry name" value="alpha/beta-Hydrolases"/>
    <property type="match status" value="1"/>
</dbReference>
<dbReference type="PANTHER" id="PTHR43142">
    <property type="entry name" value="CARBOXYLIC ESTER HYDROLASE"/>
    <property type="match status" value="1"/>
</dbReference>
<dbReference type="AlphaFoldDB" id="A0A2P8A4E2"/>
<dbReference type="PANTHER" id="PTHR43142:SF5">
    <property type="entry name" value="CARBOXYLIC ESTER HYDROLASE"/>
    <property type="match status" value="1"/>
</dbReference>
<comment type="caution">
    <text evidence="5">The sequence shown here is derived from an EMBL/GenBank/DDBJ whole genome shotgun (WGS) entry which is preliminary data.</text>
</comment>
<dbReference type="PROSITE" id="PS00122">
    <property type="entry name" value="CARBOXYLESTERASE_B_1"/>
    <property type="match status" value="1"/>
</dbReference>
<protein>
    <recommendedName>
        <fullName evidence="3">Carboxylic ester hydrolase</fullName>
        <ecNumber evidence="3">3.1.1.-</ecNumber>
    </recommendedName>
</protein>
<comment type="similarity">
    <text evidence="1 3">Belongs to the type-B carboxylesterase/lipase family.</text>
</comment>
<gene>
    <name evidence="5" type="ORF">B9Z65_2698</name>
</gene>
<dbReference type="Gene3D" id="3.40.50.1820">
    <property type="entry name" value="alpha/beta hydrolase"/>
    <property type="match status" value="1"/>
</dbReference>
<evidence type="ECO:0000256" key="2">
    <source>
        <dbReference type="ARBA" id="ARBA00022801"/>
    </source>
</evidence>
<reference evidence="5 6" key="1">
    <citation type="submission" date="2017-05" db="EMBL/GenBank/DDBJ databases">
        <title>Draft genome sequence of Elsinoe australis.</title>
        <authorList>
            <person name="Cheng Q."/>
        </authorList>
    </citation>
    <scope>NUCLEOTIDE SEQUENCE [LARGE SCALE GENOMIC DNA]</scope>
    <source>
        <strain evidence="5 6">NL1</strain>
    </source>
</reference>
<keyword evidence="6" id="KW-1185">Reference proteome</keyword>
<dbReference type="STRING" id="40998.A0A2P8A4E2"/>
<keyword evidence="2 3" id="KW-0378">Hydrolase</keyword>
<evidence type="ECO:0000313" key="6">
    <source>
        <dbReference type="Proteomes" id="UP000243723"/>
    </source>
</evidence>
<dbReference type="Proteomes" id="UP000243723">
    <property type="component" value="Unassembled WGS sequence"/>
</dbReference>
<dbReference type="EMBL" id="NHZQ01000067">
    <property type="protein sequence ID" value="PSK55309.1"/>
    <property type="molecule type" value="Genomic_DNA"/>
</dbReference>
<proteinExistence type="inferred from homology"/>
<dbReference type="Pfam" id="PF00135">
    <property type="entry name" value="COesterase"/>
    <property type="match status" value="2"/>
</dbReference>
<dbReference type="InterPro" id="IPR029058">
    <property type="entry name" value="AB_hydrolase_fold"/>
</dbReference>
<dbReference type="OrthoDB" id="3200163at2759"/>
<evidence type="ECO:0000256" key="3">
    <source>
        <dbReference type="RuleBase" id="RU361235"/>
    </source>
</evidence>
<sequence>MSLHHPTLSTTFKGHTTPHFTHYRGIPYATIPSRFHDPILQTTYPSQGVDSTAFGPRCPQIPVDVGYLLREPEGDVFYTTAEDEFACTNLDIAIPTTGVQNGQKLPVFFWVHGGSQVVSYGNAASKIGDVTKLVSQSVTSGQPMVVVSVQYRLGIFHVGDAVERKNLGLRDLMCALEWTRRFVGGFGGDEERITLAGESAGAALAHAMLVLGAEVRRCALMSGSLWMSGPRPDEMGEKAVRAPVRDRVEGGLDGASVKDLVRAQREAGVVSVFLQEEEGLKDWKTSTGRVEELVIGDCEYEGVLWRNGVEALTAEQIDEAFSKGGSSARRLKELYHINKERTSSCKHGALDLINDVVWAMPTLNMAQLFRDAGKKVYTYVFDQPNPWQASARAHHAVDLVYLFEGFDLSSNPAGQALARDMRQRFISWVSDTQPWAADKICAFGPHGKVAEIGQDEVRSRRRVREIEELRKMPFAEVFGVLPGLIAGRISLHN</sequence>